<organism evidence="2 3">
    <name type="scientific">Acidocella aquatica</name>
    <dbReference type="NCBI Taxonomy" id="1922313"/>
    <lineage>
        <taxon>Bacteria</taxon>
        <taxon>Pseudomonadati</taxon>
        <taxon>Pseudomonadota</taxon>
        <taxon>Alphaproteobacteria</taxon>
        <taxon>Acetobacterales</taxon>
        <taxon>Acidocellaceae</taxon>
        <taxon>Acidocella</taxon>
    </lineage>
</organism>
<evidence type="ECO:0000313" key="2">
    <source>
        <dbReference type="EMBL" id="GLR65451.1"/>
    </source>
</evidence>
<gene>
    <name evidence="2" type="ORF">GCM10010909_01290</name>
</gene>
<protein>
    <submittedName>
        <fullName evidence="2">Uncharacterized protein</fullName>
    </submittedName>
</protein>
<proteinExistence type="predicted"/>
<keyword evidence="1" id="KW-0472">Membrane</keyword>
<feature type="transmembrane region" description="Helical" evidence="1">
    <location>
        <begin position="78"/>
        <end position="100"/>
    </location>
</feature>
<dbReference type="RefSeq" id="WP_284255941.1">
    <property type="nucleotide sequence ID" value="NZ_BSOS01000005.1"/>
</dbReference>
<keyword evidence="3" id="KW-1185">Reference proteome</keyword>
<feature type="transmembrane region" description="Helical" evidence="1">
    <location>
        <begin position="159"/>
        <end position="178"/>
    </location>
</feature>
<name>A0ABQ5ZZ03_9PROT</name>
<reference evidence="3" key="1">
    <citation type="journal article" date="2019" name="Int. J. Syst. Evol. Microbiol.">
        <title>The Global Catalogue of Microorganisms (GCM) 10K type strain sequencing project: providing services to taxonomists for standard genome sequencing and annotation.</title>
        <authorList>
            <consortium name="The Broad Institute Genomics Platform"/>
            <consortium name="The Broad Institute Genome Sequencing Center for Infectious Disease"/>
            <person name="Wu L."/>
            <person name="Ma J."/>
        </authorList>
    </citation>
    <scope>NUCLEOTIDE SEQUENCE [LARGE SCALE GENOMIC DNA]</scope>
    <source>
        <strain evidence="3">NBRC 112502</strain>
    </source>
</reference>
<feature type="transmembrane region" description="Helical" evidence="1">
    <location>
        <begin position="128"/>
        <end position="147"/>
    </location>
</feature>
<accession>A0ABQ5ZZ03</accession>
<feature type="transmembrane region" description="Helical" evidence="1">
    <location>
        <begin position="45"/>
        <end position="66"/>
    </location>
</feature>
<evidence type="ECO:0000256" key="1">
    <source>
        <dbReference type="SAM" id="Phobius"/>
    </source>
</evidence>
<dbReference type="EMBL" id="BSOS01000005">
    <property type="protein sequence ID" value="GLR65451.1"/>
    <property type="molecule type" value="Genomic_DNA"/>
</dbReference>
<sequence length="183" mass="19541">MKTVKIIAGLVFLIMCGNVLNVSLNSGMGHGVGFDTFLAGARDPWQTFINNDLVMGLVLTMSWVIFRERGGRVLNTVAWVWMAAWWGNIVIAAYVLRAAYQADSDWSRFFLGRHAPGATAPAPMRLPALMRALCGLGAAAAAVYLALGLRQSGGALVPVLGYALGFLPVILSLALLALPRRAA</sequence>
<keyword evidence="1" id="KW-1133">Transmembrane helix</keyword>
<evidence type="ECO:0000313" key="3">
    <source>
        <dbReference type="Proteomes" id="UP001156641"/>
    </source>
</evidence>
<comment type="caution">
    <text evidence="2">The sequence shown here is derived from an EMBL/GenBank/DDBJ whole genome shotgun (WGS) entry which is preliminary data.</text>
</comment>
<dbReference type="Proteomes" id="UP001156641">
    <property type="component" value="Unassembled WGS sequence"/>
</dbReference>
<keyword evidence="1" id="KW-0812">Transmembrane</keyword>